<accession>A0ABX0J7A9</accession>
<gene>
    <name evidence="2" type="ORF">G9U52_18615</name>
</gene>
<dbReference type="SUPFAM" id="SSF55729">
    <property type="entry name" value="Acyl-CoA N-acyltransferases (Nat)"/>
    <property type="match status" value="1"/>
</dbReference>
<dbReference type="Gene3D" id="3.40.630.30">
    <property type="match status" value="1"/>
</dbReference>
<dbReference type="RefSeq" id="WP_166152257.1">
    <property type="nucleotide sequence ID" value="NZ_JAAOIW010000006.1"/>
</dbReference>
<comment type="caution">
    <text evidence="2">The sequence shown here is derived from an EMBL/GenBank/DDBJ whole genome shotgun (WGS) entry which is preliminary data.</text>
</comment>
<evidence type="ECO:0000313" key="3">
    <source>
        <dbReference type="Proteomes" id="UP001165962"/>
    </source>
</evidence>
<evidence type="ECO:0000259" key="1">
    <source>
        <dbReference type="PROSITE" id="PS51186"/>
    </source>
</evidence>
<reference evidence="2" key="1">
    <citation type="submission" date="2020-03" db="EMBL/GenBank/DDBJ databases">
        <title>Draft sequencing of Paenibacilllus sp. S3N08.</title>
        <authorList>
            <person name="Kim D.-U."/>
        </authorList>
    </citation>
    <scope>NUCLEOTIDE SEQUENCE</scope>
    <source>
        <strain evidence="2">S3N08</strain>
    </source>
</reference>
<dbReference type="InterPro" id="IPR051531">
    <property type="entry name" value="N-acetyltransferase"/>
</dbReference>
<dbReference type="PROSITE" id="PS51186">
    <property type="entry name" value="GNAT"/>
    <property type="match status" value="1"/>
</dbReference>
<dbReference type="PANTHER" id="PTHR43792:SF9">
    <property type="entry name" value="RIBOSOMAL-PROTEIN-ALANINE ACETYLTRANSFERASE"/>
    <property type="match status" value="1"/>
</dbReference>
<evidence type="ECO:0000313" key="2">
    <source>
        <dbReference type="EMBL" id="NHN31853.1"/>
    </source>
</evidence>
<dbReference type="InterPro" id="IPR000182">
    <property type="entry name" value="GNAT_dom"/>
</dbReference>
<dbReference type="PANTHER" id="PTHR43792">
    <property type="entry name" value="GNAT FAMILY, PUTATIVE (AFU_ORTHOLOGUE AFUA_3G00765)-RELATED-RELATED"/>
    <property type="match status" value="1"/>
</dbReference>
<dbReference type="Proteomes" id="UP001165962">
    <property type="component" value="Unassembled WGS sequence"/>
</dbReference>
<protein>
    <submittedName>
        <fullName evidence="2">GNAT family N-acetyltransferase</fullName>
    </submittedName>
</protein>
<feature type="domain" description="N-acetyltransferase" evidence="1">
    <location>
        <begin position="18"/>
        <end position="182"/>
    </location>
</feature>
<proteinExistence type="predicted"/>
<organism evidence="2 3">
    <name type="scientific">Paenibacillus agricola</name>
    <dbReference type="NCBI Taxonomy" id="2716264"/>
    <lineage>
        <taxon>Bacteria</taxon>
        <taxon>Bacillati</taxon>
        <taxon>Bacillota</taxon>
        <taxon>Bacilli</taxon>
        <taxon>Bacillales</taxon>
        <taxon>Paenibacillaceae</taxon>
        <taxon>Paenibacillus</taxon>
    </lineage>
</organism>
<dbReference type="Pfam" id="PF13302">
    <property type="entry name" value="Acetyltransf_3"/>
    <property type="match status" value="1"/>
</dbReference>
<sequence>MKIEDIFGDLATLETDRTVIRKLKIDDLPDMYAYCSDDVVSQYTTWDTHQTLDDTKRFIEFVWKAYNNHEVAPWGIEDKQTSKLIGTCGFVYWNIAHSRAELGYALSKDFWGQGLMSEVVGKIIDFGWKNMNLVRIEARCHLANIGSARVMEKSGMVFEGILRKHLYTKGEHQDVNMYAIIREGV</sequence>
<dbReference type="EMBL" id="JAAOIW010000006">
    <property type="protein sequence ID" value="NHN31853.1"/>
    <property type="molecule type" value="Genomic_DNA"/>
</dbReference>
<keyword evidence="3" id="KW-1185">Reference proteome</keyword>
<name>A0ABX0J7A9_9BACL</name>
<dbReference type="InterPro" id="IPR016181">
    <property type="entry name" value="Acyl_CoA_acyltransferase"/>
</dbReference>